<protein>
    <submittedName>
        <fullName evidence="1">Uncharacterized protein</fullName>
    </submittedName>
</protein>
<dbReference type="AlphaFoldDB" id="A0A9W5PYH7"/>
<accession>A0A9W5PYH7</accession>
<organism evidence="1 2">
    <name type="scientific">Bacillus cereus VD196</name>
    <dbReference type="NCBI Taxonomy" id="1053243"/>
    <lineage>
        <taxon>Bacteria</taxon>
        <taxon>Bacillati</taxon>
        <taxon>Bacillota</taxon>
        <taxon>Bacilli</taxon>
        <taxon>Bacillales</taxon>
        <taxon>Bacillaceae</taxon>
        <taxon>Bacillus</taxon>
        <taxon>Bacillus cereus group</taxon>
    </lineage>
</organism>
<dbReference type="EMBL" id="AHFL01000062">
    <property type="protein sequence ID" value="EOO61611.1"/>
    <property type="molecule type" value="Genomic_DNA"/>
</dbReference>
<proteinExistence type="predicted"/>
<sequence length="40" mass="4844">MSVTLNQKTKDKLGWRCAVPLVKRTTQFIEIEYKQRKLYE</sequence>
<dbReference type="Proteomes" id="UP000014023">
    <property type="component" value="Unassembled WGS sequence"/>
</dbReference>
<evidence type="ECO:0000313" key="2">
    <source>
        <dbReference type="Proteomes" id="UP000014023"/>
    </source>
</evidence>
<evidence type="ECO:0000313" key="1">
    <source>
        <dbReference type="EMBL" id="EOO61611.1"/>
    </source>
</evidence>
<gene>
    <name evidence="1" type="ORF">IKE_05885</name>
</gene>
<name>A0A9W5PYH7_BACCE</name>
<comment type="caution">
    <text evidence="1">The sequence shown here is derived from an EMBL/GenBank/DDBJ whole genome shotgun (WGS) entry which is preliminary data.</text>
</comment>
<reference evidence="1 2" key="1">
    <citation type="submission" date="2012-12" db="EMBL/GenBank/DDBJ databases">
        <title>The Genome Sequence of Bacillus cereus VD196.</title>
        <authorList>
            <consortium name="The Broad Institute Genome Sequencing Platform"/>
            <consortium name="The Broad Institute Genome Sequencing Center for Infectious Disease"/>
            <person name="Feldgarden M."/>
            <person name="Van der Auwera G.A."/>
            <person name="Mahillon J."/>
            <person name="Duprez V."/>
            <person name="Timmery S."/>
            <person name="Mattelet C."/>
            <person name="Dierick K."/>
            <person name="Sun M."/>
            <person name="Yu Z."/>
            <person name="Zhu L."/>
            <person name="Hu X."/>
            <person name="Shank E.B."/>
            <person name="Swiecicka I."/>
            <person name="Hansen B.M."/>
            <person name="Andrup L."/>
            <person name="Walker B."/>
            <person name="Young S.K."/>
            <person name="Zeng Q."/>
            <person name="Gargeya S."/>
            <person name="Fitzgerald M."/>
            <person name="Haas B."/>
            <person name="Abouelleil A."/>
            <person name="Alvarado L."/>
            <person name="Arachchi H.M."/>
            <person name="Berlin A.M."/>
            <person name="Chapman S.B."/>
            <person name="Dewar J."/>
            <person name="Goldberg J."/>
            <person name="Griggs A."/>
            <person name="Gujja S."/>
            <person name="Hansen M."/>
            <person name="Howarth C."/>
            <person name="Imamovic A."/>
            <person name="Larimer J."/>
            <person name="McCowan C."/>
            <person name="Murphy C."/>
            <person name="Neiman D."/>
            <person name="Pearson M."/>
            <person name="Priest M."/>
            <person name="Roberts A."/>
            <person name="Saif S."/>
            <person name="Shea T."/>
            <person name="Sisk P."/>
            <person name="Sykes S."/>
            <person name="Wortman J."/>
            <person name="Nusbaum C."/>
            <person name="Birren B."/>
        </authorList>
    </citation>
    <scope>NUCLEOTIDE SEQUENCE [LARGE SCALE GENOMIC DNA]</scope>
    <source>
        <strain evidence="1 2">VD196</strain>
    </source>
</reference>